<dbReference type="EMBL" id="JAJPPU010000002">
    <property type="protein sequence ID" value="MCD8473475.1"/>
    <property type="molecule type" value="Genomic_DNA"/>
</dbReference>
<evidence type="ECO:0000313" key="2">
    <source>
        <dbReference type="EMBL" id="MCD8473475.1"/>
    </source>
</evidence>
<protein>
    <recommendedName>
        <fullName evidence="4">Bacteriocin</fullName>
    </recommendedName>
</protein>
<accession>A0ABS8TX49</accession>
<gene>
    <name evidence="2" type="ORF">LPH55_08395</name>
</gene>
<sequence length="83" mass="8116">MRTLSVAEVSEVSGGNPMTDGASIGAGFGAFGSIMTGATLAATIGASAATWGLLGAAAGGGWMVGTFIYNRFFAPSMSASIAY</sequence>
<dbReference type="Proteomes" id="UP001430701">
    <property type="component" value="Unassembled WGS sequence"/>
</dbReference>
<evidence type="ECO:0000313" key="3">
    <source>
        <dbReference type="Proteomes" id="UP001430701"/>
    </source>
</evidence>
<comment type="caution">
    <text evidence="2">The sequence shown here is derived from an EMBL/GenBank/DDBJ whole genome shotgun (WGS) entry which is preliminary data.</text>
</comment>
<evidence type="ECO:0000256" key="1">
    <source>
        <dbReference type="SAM" id="Phobius"/>
    </source>
</evidence>
<dbReference type="RefSeq" id="WP_232120187.1">
    <property type="nucleotide sequence ID" value="NZ_JAJPPU010000002.1"/>
</dbReference>
<organism evidence="2 3">
    <name type="scientific">Xylella taiwanensis</name>
    <dbReference type="NCBI Taxonomy" id="1444770"/>
    <lineage>
        <taxon>Bacteria</taxon>
        <taxon>Pseudomonadati</taxon>
        <taxon>Pseudomonadota</taxon>
        <taxon>Gammaproteobacteria</taxon>
        <taxon>Lysobacterales</taxon>
        <taxon>Lysobacteraceae</taxon>
        <taxon>Xylella</taxon>
    </lineage>
</organism>
<keyword evidence="3" id="KW-1185">Reference proteome</keyword>
<evidence type="ECO:0008006" key="4">
    <source>
        <dbReference type="Google" id="ProtNLM"/>
    </source>
</evidence>
<keyword evidence="1" id="KW-0812">Transmembrane</keyword>
<keyword evidence="1" id="KW-0472">Membrane</keyword>
<reference evidence="2" key="1">
    <citation type="submission" date="2021-11" db="EMBL/GenBank/DDBJ databases">
        <title>Genome sequence of Xylella taiwanensis PLS432.</title>
        <authorList>
            <person name="Weng L.-W."/>
            <person name="Su C.-C."/>
            <person name="Tsai C.-W."/>
            <person name="Kuo C.-H."/>
        </authorList>
    </citation>
    <scope>NUCLEOTIDE SEQUENCE</scope>
    <source>
        <strain evidence="2">PLS432</strain>
    </source>
</reference>
<proteinExistence type="predicted"/>
<feature type="transmembrane region" description="Helical" evidence="1">
    <location>
        <begin position="21"/>
        <end position="42"/>
    </location>
</feature>
<keyword evidence="1" id="KW-1133">Transmembrane helix</keyword>
<name>A0ABS8TX49_9GAMM</name>
<feature type="transmembrane region" description="Helical" evidence="1">
    <location>
        <begin position="48"/>
        <end position="69"/>
    </location>
</feature>